<gene>
    <name evidence="7" type="ORF">MNOR_LOCUS30021</name>
</gene>
<dbReference type="EC" id="2.3.2.26" evidence="2"/>
<evidence type="ECO:0000256" key="5">
    <source>
        <dbReference type="PROSITE-ProRule" id="PRU00104"/>
    </source>
</evidence>
<dbReference type="Gene3D" id="3.30.2160.10">
    <property type="entry name" value="Hect, E3 ligase catalytic domain"/>
    <property type="match status" value="1"/>
</dbReference>
<keyword evidence="8" id="KW-1185">Reference proteome</keyword>
<comment type="caution">
    <text evidence="7">The sequence shown here is derived from an EMBL/GenBank/DDBJ whole genome shotgun (WGS) entry which is preliminary data.</text>
</comment>
<sequence>WSMTLEVCVGVVRQIHLRDTRRTFCPEGHWLTSHMSLPVGKNQPFMIKNNRRQRRLFVPQRLLTRDELETEGPPLSITEQRRATILQELPLVFPFEVRTQVFSTLVVQDRSQSQLRSDFNEGPMINVAIRRTHIYEDAFEKLSYSNEPNLRLRMRVRLMNAVGLDEAGIDGGGIFREFLSELLKTALDPTRGFFLMTRDNTLYPNSGSHLIAEDYQTHYYFIGRMLGKALYENLLVEVPLAGFFLSKLLGRSSSSVEFHHLDSLDPELCRNLLYLKTYTGDVQDLGLDFTILTSDLGQNTVDELIEDGSNITVNNENRIEYIYRMADYKLNRQIAKQCQAMRKGLFDVVPSEWLQMFDWKELQMLISGSSTPIDLADLMENTRYGGSYNTEHPTIQAYWRVVQEFSELQMRQLLKFVTSCSRPPLLGFRHILGRISVQPSGHESQIFAQYNCANRQNNCTNRQSNCTNPVYTIILASTLE</sequence>
<proteinExistence type="predicted"/>
<dbReference type="GO" id="GO:0061630">
    <property type="term" value="F:ubiquitin protein ligase activity"/>
    <property type="evidence" value="ECO:0007669"/>
    <property type="project" value="UniProtKB-EC"/>
</dbReference>
<feature type="active site" description="Glycyl thioester intermediate" evidence="5">
    <location>
        <position position="452"/>
    </location>
</feature>
<protein>
    <recommendedName>
        <fullName evidence="2">HECT-type E3 ubiquitin transferase</fullName>
        <ecNumber evidence="2">2.3.2.26</ecNumber>
    </recommendedName>
</protein>
<evidence type="ECO:0000313" key="8">
    <source>
        <dbReference type="Proteomes" id="UP001497623"/>
    </source>
</evidence>
<dbReference type="CDD" id="cd00078">
    <property type="entry name" value="HECTc"/>
    <property type="match status" value="1"/>
</dbReference>
<dbReference type="FunFam" id="3.30.2160.10:FF:000002">
    <property type="entry name" value="Putative Ubiquitin-protein ligase E3C"/>
    <property type="match status" value="1"/>
</dbReference>
<reference evidence="7 8" key="1">
    <citation type="submission" date="2024-05" db="EMBL/GenBank/DDBJ databases">
        <authorList>
            <person name="Wallberg A."/>
        </authorList>
    </citation>
    <scope>NUCLEOTIDE SEQUENCE [LARGE SCALE GENOMIC DNA]</scope>
</reference>
<dbReference type="PANTHER" id="PTHR45700">
    <property type="entry name" value="UBIQUITIN-PROTEIN LIGASE E3C"/>
    <property type="match status" value="1"/>
</dbReference>
<dbReference type="SMART" id="SM00119">
    <property type="entry name" value="HECTc"/>
    <property type="match status" value="1"/>
</dbReference>
<keyword evidence="4 5" id="KW-0833">Ubl conjugation pathway</keyword>
<dbReference type="GO" id="GO:0009966">
    <property type="term" value="P:regulation of signal transduction"/>
    <property type="evidence" value="ECO:0007669"/>
    <property type="project" value="UniProtKB-ARBA"/>
</dbReference>
<feature type="domain" description="HECT" evidence="6">
    <location>
        <begin position="146"/>
        <end position="455"/>
    </location>
</feature>
<evidence type="ECO:0000256" key="3">
    <source>
        <dbReference type="ARBA" id="ARBA00022679"/>
    </source>
</evidence>
<keyword evidence="3" id="KW-0808">Transferase</keyword>
<dbReference type="Proteomes" id="UP001497623">
    <property type="component" value="Unassembled WGS sequence"/>
</dbReference>
<feature type="non-terminal residue" evidence="7">
    <location>
        <position position="1"/>
    </location>
</feature>
<dbReference type="GO" id="GO:0000209">
    <property type="term" value="P:protein polyubiquitination"/>
    <property type="evidence" value="ECO:0007669"/>
    <property type="project" value="InterPro"/>
</dbReference>
<evidence type="ECO:0000256" key="2">
    <source>
        <dbReference type="ARBA" id="ARBA00012485"/>
    </source>
</evidence>
<evidence type="ECO:0000259" key="6">
    <source>
        <dbReference type="PROSITE" id="PS50237"/>
    </source>
</evidence>
<dbReference type="InterPro" id="IPR035983">
    <property type="entry name" value="Hect_E3_ubiquitin_ligase"/>
</dbReference>
<accession>A0AAV2RVS3</accession>
<dbReference type="FunFam" id="3.90.1750.10:FF:000014">
    <property type="entry name" value="Putative Ubiquitin-protein ligase E3C"/>
    <property type="match status" value="1"/>
</dbReference>
<dbReference type="GO" id="GO:0006511">
    <property type="term" value="P:ubiquitin-dependent protein catabolic process"/>
    <property type="evidence" value="ECO:0007669"/>
    <property type="project" value="TreeGrafter"/>
</dbReference>
<evidence type="ECO:0000313" key="7">
    <source>
        <dbReference type="EMBL" id="CAL4147386.1"/>
    </source>
</evidence>
<feature type="non-terminal residue" evidence="7">
    <location>
        <position position="480"/>
    </location>
</feature>
<organism evidence="7 8">
    <name type="scientific">Meganyctiphanes norvegica</name>
    <name type="common">Northern krill</name>
    <name type="synonym">Thysanopoda norvegica</name>
    <dbReference type="NCBI Taxonomy" id="48144"/>
    <lineage>
        <taxon>Eukaryota</taxon>
        <taxon>Metazoa</taxon>
        <taxon>Ecdysozoa</taxon>
        <taxon>Arthropoda</taxon>
        <taxon>Crustacea</taxon>
        <taxon>Multicrustacea</taxon>
        <taxon>Malacostraca</taxon>
        <taxon>Eumalacostraca</taxon>
        <taxon>Eucarida</taxon>
        <taxon>Euphausiacea</taxon>
        <taxon>Euphausiidae</taxon>
        <taxon>Meganyctiphanes</taxon>
    </lineage>
</organism>
<comment type="catalytic activity">
    <reaction evidence="1">
        <text>S-ubiquitinyl-[E2 ubiquitin-conjugating enzyme]-L-cysteine + [acceptor protein]-L-lysine = [E2 ubiquitin-conjugating enzyme]-L-cysteine + N(6)-ubiquitinyl-[acceptor protein]-L-lysine.</text>
        <dbReference type="EC" id="2.3.2.26"/>
    </reaction>
</comment>
<dbReference type="PANTHER" id="PTHR45700:SF2">
    <property type="entry name" value="UBIQUITIN-PROTEIN LIGASE E3C"/>
    <property type="match status" value="1"/>
</dbReference>
<dbReference type="InterPro" id="IPR000569">
    <property type="entry name" value="HECT_dom"/>
</dbReference>
<dbReference type="Gene3D" id="3.30.2410.10">
    <property type="entry name" value="Hect, E3 ligase catalytic domain"/>
    <property type="match status" value="1"/>
</dbReference>
<dbReference type="Gene3D" id="3.90.1750.10">
    <property type="entry name" value="Hect, E3 ligase catalytic domains"/>
    <property type="match status" value="1"/>
</dbReference>
<dbReference type="InterPro" id="IPR044611">
    <property type="entry name" value="E3A/B/C-like"/>
</dbReference>
<dbReference type="AlphaFoldDB" id="A0AAV2RVS3"/>
<dbReference type="SUPFAM" id="SSF56204">
    <property type="entry name" value="Hect, E3 ligase catalytic domain"/>
    <property type="match status" value="1"/>
</dbReference>
<name>A0AAV2RVS3_MEGNR</name>
<dbReference type="PROSITE" id="PS50237">
    <property type="entry name" value="HECT"/>
    <property type="match status" value="1"/>
</dbReference>
<evidence type="ECO:0000256" key="4">
    <source>
        <dbReference type="ARBA" id="ARBA00022786"/>
    </source>
</evidence>
<dbReference type="Pfam" id="PF00632">
    <property type="entry name" value="HECT"/>
    <property type="match status" value="1"/>
</dbReference>
<dbReference type="EMBL" id="CAXKWB010035832">
    <property type="protein sequence ID" value="CAL4147386.1"/>
    <property type="molecule type" value="Genomic_DNA"/>
</dbReference>
<evidence type="ECO:0000256" key="1">
    <source>
        <dbReference type="ARBA" id="ARBA00000885"/>
    </source>
</evidence>